<evidence type="ECO:0000256" key="1">
    <source>
        <dbReference type="SAM" id="MobiDB-lite"/>
    </source>
</evidence>
<comment type="caution">
    <text evidence="3">The sequence shown here is derived from an EMBL/GenBank/DDBJ whole genome shotgun (WGS) entry which is preliminary data.</text>
</comment>
<feature type="region of interest" description="Disordered" evidence="1">
    <location>
        <begin position="130"/>
        <end position="158"/>
    </location>
</feature>
<dbReference type="RefSeq" id="WP_209683203.1">
    <property type="nucleotide sequence ID" value="NZ_JAGIOI010000001.1"/>
</dbReference>
<evidence type="ECO:0000256" key="2">
    <source>
        <dbReference type="SAM" id="Phobius"/>
    </source>
</evidence>
<protein>
    <submittedName>
        <fullName evidence="3">Uncharacterized protein</fullName>
    </submittedName>
</protein>
<proteinExistence type="predicted"/>
<sequence length="192" mass="20800">MAQSPAPVITALATSPPQWWEVLGALGPLAVLLGAGAAAVLGAFTLRQRTRADALALAQKREADERALEQKRRADDRSEWWRRAEWALDRALDGRPATRAVGLSTLQVLARSTLARAEELELFDTAWASVSDPHSGSGGRDNEEPVRPVQALQPSPGERRVQIAAARLQVTLDDRLGRTTPEQVRALAGEAF</sequence>
<evidence type="ECO:0000313" key="4">
    <source>
        <dbReference type="Proteomes" id="UP000711614"/>
    </source>
</evidence>
<gene>
    <name evidence="3" type="ORF">JOF48_003601</name>
</gene>
<dbReference type="Proteomes" id="UP000711614">
    <property type="component" value="Unassembled WGS sequence"/>
</dbReference>
<accession>A0ABS4Z175</accession>
<keyword evidence="2" id="KW-0472">Membrane</keyword>
<keyword evidence="2" id="KW-1133">Transmembrane helix</keyword>
<organism evidence="3 4">
    <name type="scientific">Arthrobacter stackebrandtii</name>
    <dbReference type="NCBI Taxonomy" id="272161"/>
    <lineage>
        <taxon>Bacteria</taxon>
        <taxon>Bacillati</taxon>
        <taxon>Actinomycetota</taxon>
        <taxon>Actinomycetes</taxon>
        <taxon>Micrococcales</taxon>
        <taxon>Micrococcaceae</taxon>
        <taxon>Arthrobacter</taxon>
    </lineage>
</organism>
<reference evidence="3 4" key="1">
    <citation type="submission" date="2021-03" db="EMBL/GenBank/DDBJ databases">
        <title>Sequencing the genomes of 1000 actinobacteria strains.</title>
        <authorList>
            <person name="Klenk H.-P."/>
        </authorList>
    </citation>
    <scope>NUCLEOTIDE SEQUENCE [LARGE SCALE GENOMIC DNA]</scope>
    <source>
        <strain evidence="3 4">DSM 16005</strain>
    </source>
</reference>
<evidence type="ECO:0000313" key="3">
    <source>
        <dbReference type="EMBL" id="MBP2414802.1"/>
    </source>
</evidence>
<keyword evidence="4" id="KW-1185">Reference proteome</keyword>
<name>A0ABS4Z175_9MICC</name>
<keyword evidence="2" id="KW-0812">Transmembrane</keyword>
<dbReference type="EMBL" id="JAGIOI010000001">
    <property type="protein sequence ID" value="MBP2414802.1"/>
    <property type="molecule type" value="Genomic_DNA"/>
</dbReference>
<feature type="transmembrane region" description="Helical" evidence="2">
    <location>
        <begin position="25"/>
        <end position="46"/>
    </location>
</feature>